<evidence type="ECO:0000313" key="5">
    <source>
        <dbReference type="Proteomes" id="UP000184520"/>
    </source>
</evidence>
<dbReference type="PANTHER" id="PTHR48081">
    <property type="entry name" value="AB HYDROLASE SUPERFAMILY PROTEIN C4A8.06C"/>
    <property type="match status" value="1"/>
</dbReference>
<dbReference type="PANTHER" id="PTHR48081:SF33">
    <property type="entry name" value="KYNURENINE FORMAMIDASE"/>
    <property type="match status" value="1"/>
</dbReference>
<keyword evidence="1" id="KW-0378">Hydrolase</keyword>
<feature type="domain" description="BD-FAE-like" evidence="3">
    <location>
        <begin position="54"/>
        <end position="235"/>
    </location>
</feature>
<feature type="compositionally biased region" description="Low complexity" evidence="2">
    <location>
        <begin position="9"/>
        <end position="20"/>
    </location>
</feature>
<reference evidence="5" key="1">
    <citation type="submission" date="2016-11" db="EMBL/GenBank/DDBJ databases">
        <authorList>
            <person name="Varghese N."/>
            <person name="Submissions S."/>
        </authorList>
    </citation>
    <scope>NUCLEOTIDE SEQUENCE [LARGE SCALE GENOMIC DNA]</scope>
    <source>
        <strain evidence="5">CGMCC 1.8995</strain>
    </source>
</reference>
<protein>
    <submittedName>
        <fullName evidence="4">Serine aminopeptidase, S33</fullName>
    </submittedName>
</protein>
<evidence type="ECO:0000256" key="1">
    <source>
        <dbReference type="ARBA" id="ARBA00022801"/>
    </source>
</evidence>
<dbReference type="STRING" id="634436.SAMN05216361_3615"/>
<dbReference type="Gene3D" id="3.40.50.1820">
    <property type="entry name" value="alpha/beta hydrolase"/>
    <property type="match status" value="1"/>
</dbReference>
<gene>
    <name evidence="4" type="ORF">SAMN05216361_3615</name>
</gene>
<dbReference type="InterPro" id="IPR029058">
    <property type="entry name" value="AB_hydrolase_fold"/>
</dbReference>
<dbReference type="InterPro" id="IPR049492">
    <property type="entry name" value="BD-FAE-like_dom"/>
</dbReference>
<dbReference type="InterPro" id="IPR050300">
    <property type="entry name" value="GDXG_lipolytic_enzyme"/>
</dbReference>
<dbReference type="Pfam" id="PF20434">
    <property type="entry name" value="BD-FAE"/>
    <property type="match status" value="1"/>
</dbReference>
<accession>A0A1M5PW67</accession>
<organism evidence="4 5">
    <name type="scientific">Marisediminitalea aggregata</name>
    <dbReference type="NCBI Taxonomy" id="634436"/>
    <lineage>
        <taxon>Bacteria</taxon>
        <taxon>Pseudomonadati</taxon>
        <taxon>Pseudomonadota</taxon>
        <taxon>Gammaproteobacteria</taxon>
        <taxon>Alteromonadales</taxon>
        <taxon>Alteromonadaceae</taxon>
        <taxon>Marisediminitalea</taxon>
    </lineage>
</organism>
<evidence type="ECO:0000256" key="2">
    <source>
        <dbReference type="SAM" id="MobiDB-lite"/>
    </source>
</evidence>
<dbReference type="SUPFAM" id="SSF53474">
    <property type="entry name" value="alpha/beta-Hydrolases"/>
    <property type="match status" value="1"/>
</dbReference>
<dbReference type="Proteomes" id="UP000184520">
    <property type="component" value="Unassembled WGS sequence"/>
</dbReference>
<dbReference type="AlphaFoldDB" id="A0A1M5PW67"/>
<keyword evidence="4" id="KW-0031">Aminopeptidase</keyword>
<proteinExistence type="predicted"/>
<name>A0A1M5PW67_9ALTE</name>
<feature type="region of interest" description="Disordered" evidence="2">
    <location>
        <begin position="1"/>
        <end position="20"/>
    </location>
</feature>
<dbReference type="OrthoDB" id="255603at2"/>
<dbReference type="EMBL" id="FQWD01000006">
    <property type="protein sequence ID" value="SHH05699.1"/>
    <property type="molecule type" value="Genomic_DNA"/>
</dbReference>
<keyword evidence="4" id="KW-0645">Protease</keyword>
<evidence type="ECO:0000259" key="3">
    <source>
        <dbReference type="Pfam" id="PF20434"/>
    </source>
</evidence>
<sequence>MASFLTACSTSPVTTSDVPTPSGITNVPYRDVIALPFSEFDEAIEYGSDPLQRIYVWKARGKPQHSLVFIHGGCWLNAFDYTHGQALFTALAKAGVNVYALEYRRTGDDGGGWPGSFNDVLAGTNKVLALTQTQQPSVPVSLAGHSAGGHLALLTGQAMPSAFAKVIGLAAITQPAIYAKGTNSCETATPQFFNGTPEEMPEAYKSATPSIENVRSPVVLLQGTDDNIVATEQSSLSGATTMLIPGAGHFDFLHTDSLAYYTLLDLLKNG</sequence>
<dbReference type="GO" id="GO:0004177">
    <property type="term" value="F:aminopeptidase activity"/>
    <property type="evidence" value="ECO:0007669"/>
    <property type="project" value="UniProtKB-KW"/>
</dbReference>
<dbReference type="RefSeq" id="WP_084526682.1">
    <property type="nucleotide sequence ID" value="NZ_FQWD01000006.1"/>
</dbReference>
<keyword evidence="5" id="KW-1185">Reference proteome</keyword>
<evidence type="ECO:0000313" key="4">
    <source>
        <dbReference type="EMBL" id="SHH05699.1"/>
    </source>
</evidence>